<dbReference type="InterPro" id="IPR000719">
    <property type="entry name" value="Prot_kinase_dom"/>
</dbReference>
<protein>
    <recommendedName>
        <fullName evidence="4">Protein kinase domain-containing protein</fullName>
    </recommendedName>
</protein>
<evidence type="ECO:0000256" key="1">
    <source>
        <dbReference type="ARBA" id="ARBA00022741"/>
    </source>
</evidence>
<sequence length="552" mass="63509">MAQEHPKETGSPLETFEARKEDWVEDMLFFHGYLGFVDCFERIIYAGDWLIRYADDVDGKRVTIITKGLNVTDFNREEKKAALLDVPARTPAGDDFGSNESLKPPEFERSFSLISGKSFSTNTARLEPSDKTARIIEPENERKSTRKSKTELLPTAVKKSSTELRSKKSKEKDEDHVEEFDRREKEIDNLSVVLKSYAVRKCVQGVTIGGPAFPTLADLLAFYIFSGEPEARRIGLKRSIPRRIGQWRHQNIKLTKAIHSGPECEVFHATVNSPYFRLTKVAVKKAKEGTPEYKHHVEFLKDEARILKKLSHDHILPFYGWAIDKNPFLFLTKLMDCTLDDFVQRHFVSLTTRRLLTFVVGIAQAVQYLHEKSFLHREVIAKNCFLDESGKCYLGGFRLAVEEKAYKRWECFVLSPPRMCTLLGIYFFEVFSGGHVPYPGKTSAEAGNLILSGKTNDLTDRTPRILRNFIKEHIWAYSTADRPSMNKVVKVLQKQLEVENTKKIKINNDSDLSEMDEPQDVVNKYIFKPELHKKSRTEDYITELKPIRSDRI</sequence>
<dbReference type="EMBL" id="CAJGYM010000107">
    <property type="protein sequence ID" value="CAD6197866.1"/>
    <property type="molecule type" value="Genomic_DNA"/>
</dbReference>
<name>A0A8S1HPD3_9PELO</name>
<evidence type="ECO:0000313" key="5">
    <source>
        <dbReference type="EMBL" id="CAD6197866.1"/>
    </source>
</evidence>
<accession>A0A8S1HPD3</accession>
<dbReference type="SUPFAM" id="SSF56112">
    <property type="entry name" value="Protein kinase-like (PK-like)"/>
    <property type="match status" value="1"/>
</dbReference>
<proteinExistence type="predicted"/>
<evidence type="ECO:0000313" key="6">
    <source>
        <dbReference type="Proteomes" id="UP000835052"/>
    </source>
</evidence>
<reference evidence="5" key="1">
    <citation type="submission" date="2020-10" db="EMBL/GenBank/DDBJ databases">
        <authorList>
            <person name="Kikuchi T."/>
        </authorList>
    </citation>
    <scope>NUCLEOTIDE SEQUENCE</scope>
    <source>
        <strain evidence="5">NKZ352</strain>
    </source>
</reference>
<organism evidence="5 6">
    <name type="scientific">Caenorhabditis auriculariae</name>
    <dbReference type="NCBI Taxonomy" id="2777116"/>
    <lineage>
        <taxon>Eukaryota</taxon>
        <taxon>Metazoa</taxon>
        <taxon>Ecdysozoa</taxon>
        <taxon>Nematoda</taxon>
        <taxon>Chromadorea</taxon>
        <taxon>Rhabditida</taxon>
        <taxon>Rhabditina</taxon>
        <taxon>Rhabditomorpha</taxon>
        <taxon>Rhabditoidea</taxon>
        <taxon>Rhabditidae</taxon>
        <taxon>Peloderinae</taxon>
        <taxon>Caenorhabditis</taxon>
    </lineage>
</organism>
<evidence type="ECO:0000256" key="3">
    <source>
        <dbReference type="SAM" id="MobiDB-lite"/>
    </source>
</evidence>
<dbReference type="Proteomes" id="UP000835052">
    <property type="component" value="Unassembled WGS sequence"/>
</dbReference>
<dbReference type="PANTHER" id="PTHR24418">
    <property type="entry name" value="TYROSINE-PROTEIN KINASE"/>
    <property type="match status" value="1"/>
</dbReference>
<dbReference type="Pfam" id="PF07714">
    <property type="entry name" value="PK_Tyr_Ser-Thr"/>
    <property type="match status" value="1"/>
</dbReference>
<dbReference type="InterPro" id="IPR011009">
    <property type="entry name" value="Kinase-like_dom_sf"/>
</dbReference>
<dbReference type="Gene3D" id="1.10.510.10">
    <property type="entry name" value="Transferase(Phosphotransferase) domain 1"/>
    <property type="match status" value="2"/>
</dbReference>
<dbReference type="Gene3D" id="3.30.200.20">
    <property type="entry name" value="Phosphorylase Kinase, domain 1"/>
    <property type="match status" value="1"/>
</dbReference>
<feature type="compositionally biased region" description="Basic and acidic residues" evidence="3">
    <location>
        <begin position="160"/>
        <end position="177"/>
    </location>
</feature>
<gene>
    <name evidence="5" type="ORF">CAUJ_LOCUS13773</name>
</gene>
<dbReference type="InterPro" id="IPR050198">
    <property type="entry name" value="Non-receptor_tyrosine_kinases"/>
</dbReference>
<keyword evidence="1" id="KW-0547">Nucleotide-binding</keyword>
<feature type="region of interest" description="Disordered" evidence="3">
    <location>
        <begin position="129"/>
        <end position="177"/>
    </location>
</feature>
<comment type="caution">
    <text evidence="5">The sequence shown here is derived from an EMBL/GenBank/DDBJ whole genome shotgun (WGS) entry which is preliminary data.</text>
</comment>
<feature type="domain" description="Protein kinase" evidence="4">
    <location>
        <begin position="252"/>
        <end position="496"/>
    </location>
</feature>
<feature type="compositionally biased region" description="Basic and acidic residues" evidence="3">
    <location>
        <begin position="129"/>
        <end position="143"/>
    </location>
</feature>
<dbReference type="InterPro" id="IPR001245">
    <property type="entry name" value="Ser-Thr/Tyr_kinase_cat_dom"/>
</dbReference>
<dbReference type="PROSITE" id="PS50011">
    <property type="entry name" value="PROTEIN_KINASE_DOM"/>
    <property type="match status" value="1"/>
</dbReference>
<dbReference type="AlphaFoldDB" id="A0A8S1HPD3"/>
<evidence type="ECO:0000259" key="4">
    <source>
        <dbReference type="PROSITE" id="PS50011"/>
    </source>
</evidence>
<keyword evidence="6" id="KW-1185">Reference proteome</keyword>
<keyword evidence="2" id="KW-0067">ATP-binding</keyword>
<dbReference type="GO" id="GO:0004672">
    <property type="term" value="F:protein kinase activity"/>
    <property type="evidence" value="ECO:0007669"/>
    <property type="project" value="InterPro"/>
</dbReference>
<dbReference type="GO" id="GO:0005524">
    <property type="term" value="F:ATP binding"/>
    <property type="evidence" value="ECO:0007669"/>
    <property type="project" value="UniProtKB-KW"/>
</dbReference>
<dbReference type="OrthoDB" id="5915887at2759"/>
<evidence type="ECO:0000256" key="2">
    <source>
        <dbReference type="ARBA" id="ARBA00022840"/>
    </source>
</evidence>